<reference evidence="9" key="2">
    <citation type="submission" date="2022-05" db="EMBL/GenBank/DDBJ databases">
        <authorList>
            <person name="Alioto T."/>
            <person name="Alioto T."/>
            <person name="Gomez Garrido J."/>
        </authorList>
    </citation>
    <scope>NUCLEOTIDE SEQUENCE</scope>
    <source>
        <strain evidence="9">112</strain>
    </source>
</reference>
<keyword evidence="5 6" id="KW-0413">Isomerase</keyword>
<dbReference type="Pfam" id="PF01346">
    <property type="entry name" value="FKBP_N"/>
    <property type="match status" value="1"/>
</dbReference>
<comment type="subunit">
    <text evidence="3">Homodimer.</text>
</comment>
<dbReference type="FunFam" id="3.10.50.40:FF:000004">
    <property type="entry name" value="Peptidyl-prolyl cis-trans isomerase"/>
    <property type="match status" value="1"/>
</dbReference>
<accession>A0A1B2JZ95</accession>
<name>A0A1B2JZ95_CITFR</name>
<gene>
    <name evidence="9" type="ORF">AI2935V1_4423</name>
</gene>
<comment type="similarity">
    <text evidence="2 7">Belongs to the FKBP-type PPIase family.</text>
</comment>
<comment type="catalytic activity">
    <reaction evidence="1 6 7">
        <text>[protein]-peptidylproline (omega=180) = [protein]-peptidylproline (omega=0)</text>
        <dbReference type="Rhea" id="RHEA:16237"/>
        <dbReference type="Rhea" id="RHEA-COMP:10747"/>
        <dbReference type="Rhea" id="RHEA-COMP:10748"/>
        <dbReference type="ChEBI" id="CHEBI:83833"/>
        <dbReference type="ChEBI" id="CHEBI:83834"/>
        <dbReference type="EC" id="5.2.1.8"/>
    </reaction>
</comment>
<dbReference type="PANTHER" id="PTHR43811:SF23">
    <property type="entry name" value="FKBP-TYPE 22 KDA PEPTIDYL-PROLYL CIS-TRANS ISOMERASE"/>
    <property type="match status" value="1"/>
</dbReference>
<evidence type="ECO:0000256" key="3">
    <source>
        <dbReference type="ARBA" id="ARBA00011738"/>
    </source>
</evidence>
<organism evidence="10 11">
    <name type="scientific">Citrobacter freundii</name>
    <dbReference type="NCBI Taxonomy" id="546"/>
    <lineage>
        <taxon>Bacteria</taxon>
        <taxon>Pseudomonadati</taxon>
        <taxon>Pseudomonadota</taxon>
        <taxon>Gammaproteobacteria</taxon>
        <taxon>Enterobacterales</taxon>
        <taxon>Enterobacteriaceae</taxon>
        <taxon>Citrobacter</taxon>
        <taxon>Citrobacter freundii complex</taxon>
    </lineage>
</organism>
<evidence type="ECO:0000313" key="10">
    <source>
        <dbReference type="EMBL" id="CDL39676.1"/>
    </source>
</evidence>
<dbReference type="NCBIfam" id="NF008602">
    <property type="entry name" value="PRK11570.1"/>
    <property type="match status" value="1"/>
</dbReference>
<sequence>MADMLPATLHPMKGNMMANPTFDTIEAQASYGIGLQVGQQLSESGLEGLLPEALVAGIADALEGKHPAVPVDVVHRALREIHERADAVRRERFQAMAADGVKYLEENREKEGVNSTESGLQFRVLTQGEGAIPARTDRVRVHYTGKLIDGTVFDSSVARGEPAEFPVNGVIPGWIEALTLMPVGSKWELTIPQELAYGERGAGASIPPFSTLVFDVELLEIL</sequence>
<dbReference type="InterPro" id="IPR000774">
    <property type="entry name" value="PPIase_FKBP_N"/>
</dbReference>
<evidence type="ECO:0000256" key="4">
    <source>
        <dbReference type="ARBA" id="ARBA00023110"/>
    </source>
</evidence>
<evidence type="ECO:0000313" key="11">
    <source>
        <dbReference type="Proteomes" id="UP000019194"/>
    </source>
</evidence>
<keyword evidence="4 6" id="KW-0697">Rotamase</keyword>
<evidence type="ECO:0000259" key="8">
    <source>
        <dbReference type="PROSITE" id="PS50059"/>
    </source>
</evidence>
<dbReference type="Pfam" id="PF00254">
    <property type="entry name" value="FKBP_C"/>
    <property type="match status" value="1"/>
</dbReference>
<evidence type="ECO:0000256" key="5">
    <source>
        <dbReference type="ARBA" id="ARBA00023235"/>
    </source>
</evidence>
<dbReference type="PROSITE" id="PS50059">
    <property type="entry name" value="FKBP_PPIASE"/>
    <property type="match status" value="1"/>
</dbReference>
<dbReference type="FunFam" id="1.10.287.460:FF:000001">
    <property type="entry name" value="Peptidyl-prolyl cis-trans isomerase"/>
    <property type="match status" value="1"/>
</dbReference>
<dbReference type="InterPro" id="IPR001179">
    <property type="entry name" value="PPIase_FKBP_dom"/>
</dbReference>
<dbReference type="PANTHER" id="PTHR43811">
    <property type="entry name" value="FKBP-TYPE PEPTIDYL-PROLYL CIS-TRANS ISOMERASE FKPA"/>
    <property type="match status" value="1"/>
</dbReference>
<evidence type="ECO:0000256" key="2">
    <source>
        <dbReference type="ARBA" id="ARBA00006577"/>
    </source>
</evidence>
<dbReference type="Gene3D" id="3.10.50.40">
    <property type="match status" value="1"/>
</dbReference>
<dbReference type="EC" id="5.2.1.8" evidence="7"/>
<dbReference type="SUPFAM" id="SSF54534">
    <property type="entry name" value="FKBP-like"/>
    <property type="match status" value="1"/>
</dbReference>
<dbReference type="Gene3D" id="1.10.287.460">
    <property type="entry name" value="Peptidyl-prolyl cis-trans isomerase, FKBP-type, N-terminal domain"/>
    <property type="match status" value="1"/>
</dbReference>
<dbReference type="GO" id="GO:0003755">
    <property type="term" value="F:peptidyl-prolyl cis-trans isomerase activity"/>
    <property type="evidence" value="ECO:0007669"/>
    <property type="project" value="UniProtKB-UniRule"/>
</dbReference>
<evidence type="ECO:0000256" key="6">
    <source>
        <dbReference type="PROSITE-ProRule" id="PRU00277"/>
    </source>
</evidence>
<dbReference type="GO" id="GO:0006457">
    <property type="term" value="P:protein folding"/>
    <property type="evidence" value="ECO:0007669"/>
    <property type="project" value="InterPro"/>
</dbReference>
<dbReference type="EMBL" id="CBWP010000061">
    <property type="protein sequence ID" value="CDL39676.1"/>
    <property type="molecule type" value="Genomic_DNA"/>
</dbReference>
<evidence type="ECO:0000256" key="1">
    <source>
        <dbReference type="ARBA" id="ARBA00000971"/>
    </source>
</evidence>
<feature type="domain" description="PPIase FKBP-type" evidence="8">
    <location>
        <begin position="136"/>
        <end position="222"/>
    </location>
</feature>
<dbReference type="Proteomes" id="UP000789647">
    <property type="component" value="Chromosome"/>
</dbReference>
<evidence type="ECO:0000313" key="9">
    <source>
        <dbReference type="EMBL" id="CAH6616224.1"/>
    </source>
</evidence>
<evidence type="ECO:0000256" key="7">
    <source>
        <dbReference type="RuleBase" id="RU003915"/>
    </source>
</evidence>
<protein>
    <recommendedName>
        <fullName evidence="7">Peptidyl-prolyl cis-trans isomerase</fullName>
        <ecNumber evidence="7">5.2.1.8</ecNumber>
    </recommendedName>
</protein>
<dbReference type="Proteomes" id="UP000019194">
    <property type="component" value="Unassembled WGS sequence"/>
</dbReference>
<dbReference type="InterPro" id="IPR046357">
    <property type="entry name" value="PPIase_dom_sf"/>
</dbReference>
<dbReference type="InterPro" id="IPR036944">
    <property type="entry name" value="PPIase_FKBP_N_sf"/>
</dbReference>
<dbReference type="EMBL" id="OW995941">
    <property type="protein sequence ID" value="CAH6616224.1"/>
    <property type="molecule type" value="Genomic_DNA"/>
</dbReference>
<dbReference type="AlphaFoldDB" id="A0A1B2JZ95"/>
<reference evidence="10 11" key="1">
    <citation type="submission" date="2013-10" db="EMBL/GenBank/DDBJ databases">
        <title>Antibiotic resistance diversity of beta-lactamase producers in the General Hospital Vienna.</title>
        <authorList>
            <person name="Barisic I."/>
            <person name="Mitteregger D."/>
            <person name="Hirschl A.M."/>
            <person name="Noehammer C."/>
            <person name="Wiesinger-Mayr H."/>
        </authorList>
    </citation>
    <scope>NUCLEOTIDE SEQUENCE [LARGE SCALE GENOMIC DNA]</scope>
    <source>
        <strain evidence="10 11">ISC11</strain>
    </source>
</reference>
<proteinExistence type="inferred from homology"/>